<comment type="caution">
    <text evidence="3">The sequence shown here is derived from an EMBL/GenBank/DDBJ whole genome shotgun (WGS) entry which is preliminary data.</text>
</comment>
<dbReference type="RefSeq" id="WP_203586021.1">
    <property type="nucleotide sequence ID" value="NZ_BMGP01000005.1"/>
</dbReference>
<gene>
    <name evidence="3" type="ORF">GCM10011399_28640</name>
</gene>
<dbReference type="Pfam" id="PF12802">
    <property type="entry name" value="MarR_2"/>
    <property type="match status" value="1"/>
</dbReference>
<feature type="domain" description="HTH marR-type" evidence="2">
    <location>
        <begin position="23"/>
        <end position="155"/>
    </location>
</feature>
<name>A0A917EYC3_9MICO</name>
<organism evidence="3 4">
    <name type="scientific">Subtercola lobariae</name>
    <dbReference type="NCBI Taxonomy" id="1588641"/>
    <lineage>
        <taxon>Bacteria</taxon>
        <taxon>Bacillati</taxon>
        <taxon>Actinomycetota</taxon>
        <taxon>Actinomycetes</taxon>
        <taxon>Micrococcales</taxon>
        <taxon>Microbacteriaceae</taxon>
        <taxon>Subtercola</taxon>
    </lineage>
</organism>
<feature type="region of interest" description="Disordered" evidence="1">
    <location>
        <begin position="1"/>
        <end position="20"/>
    </location>
</feature>
<dbReference type="InterPro" id="IPR036388">
    <property type="entry name" value="WH-like_DNA-bd_sf"/>
</dbReference>
<dbReference type="InterPro" id="IPR036390">
    <property type="entry name" value="WH_DNA-bd_sf"/>
</dbReference>
<dbReference type="AlphaFoldDB" id="A0A917EYC3"/>
<dbReference type="Proteomes" id="UP000598775">
    <property type="component" value="Unassembled WGS sequence"/>
</dbReference>
<dbReference type="Gene3D" id="1.10.10.10">
    <property type="entry name" value="Winged helix-like DNA-binding domain superfamily/Winged helix DNA-binding domain"/>
    <property type="match status" value="1"/>
</dbReference>
<dbReference type="GO" id="GO:0003700">
    <property type="term" value="F:DNA-binding transcription factor activity"/>
    <property type="evidence" value="ECO:0007669"/>
    <property type="project" value="InterPro"/>
</dbReference>
<dbReference type="PANTHER" id="PTHR33164:SF43">
    <property type="entry name" value="HTH-TYPE TRANSCRIPTIONAL REPRESSOR YETL"/>
    <property type="match status" value="1"/>
</dbReference>
<dbReference type="PROSITE" id="PS50995">
    <property type="entry name" value="HTH_MARR_2"/>
    <property type="match status" value="1"/>
</dbReference>
<sequence length="164" mass="18109">MSTATSPTGDASPAPADSDMEPATYVVDAVARLQRAVFAIGSQRLQPWNMTLSSYTALRVMANRPELTLAQLARRCFVKPQTMTRIVSELERRGLVQRLPRPESERALSLSLTDRGHTSLAAMNTEVNKINQTITGVLSPEQVDQLDSLLRLCALTVETELKER</sequence>
<evidence type="ECO:0000256" key="1">
    <source>
        <dbReference type="SAM" id="MobiDB-lite"/>
    </source>
</evidence>
<evidence type="ECO:0000313" key="3">
    <source>
        <dbReference type="EMBL" id="GGF33745.1"/>
    </source>
</evidence>
<evidence type="ECO:0000313" key="4">
    <source>
        <dbReference type="Proteomes" id="UP000598775"/>
    </source>
</evidence>
<dbReference type="GO" id="GO:0006950">
    <property type="term" value="P:response to stress"/>
    <property type="evidence" value="ECO:0007669"/>
    <property type="project" value="TreeGrafter"/>
</dbReference>
<dbReference type="SUPFAM" id="SSF46785">
    <property type="entry name" value="Winged helix' DNA-binding domain"/>
    <property type="match status" value="1"/>
</dbReference>
<reference evidence="3 4" key="1">
    <citation type="journal article" date="2014" name="Int. J. Syst. Evol. Microbiol.">
        <title>Complete genome sequence of Corynebacterium casei LMG S-19264T (=DSM 44701T), isolated from a smear-ripened cheese.</title>
        <authorList>
            <consortium name="US DOE Joint Genome Institute (JGI-PGF)"/>
            <person name="Walter F."/>
            <person name="Albersmeier A."/>
            <person name="Kalinowski J."/>
            <person name="Ruckert C."/>
        </authorList>
    </citation>
    <scope>NUCLEOTIDE SEQUENCE [LARGE SCALE GENOMIC DNA]</scope>
    <source>
        <strain evidence="3 4">CGMCC 1.12976</strain>
    </source>
</reference>
<dbReference type="InterPro" id="IPR039422">
    <property type="entry name" value="MarR/SlyA-like"/>
</dbReference>
<evidence type="ECO:0000259" key="2">
    <source>
        <dbReference type="PROSITE" id="PS50995"/>
    </source>
</evidence>
<dbReference type="EMBL" id="BMGP01000005">
    <property type="protein sequence ID" value="GGF33745.1"/>
    <property type="molecule type" value="Genomic_DNA"/>
</dbReference>
<protein>
    <submittedName>
        <fullName evidence="3">MarR family transcriptional regulator</fullName>
    </submittedName>
</protein>
<dbReference type="PANTHER" id="PTHR33164">
    <property type="entry name" value="TRANSCRIPTIONAL REGULATOR, MARR FAMILY"/>
    <property type="match status" value="1"/>
</dbReference>
<dbReference type="InterPro" id="IPR000835">
    <property type="entry name" value="HTH_MarR-typ"/>
</dbReference>
<proteinExistence type="predicted"/>
<keyword evidence="4" id="KW-1185">Reference proteome</keyword>
<accession>A0A917EYC3</accession>
<dbReference type="SMART" id="SM00347">
    <property type="entry name" value="HTH_MARR"/>
    <property type="match status" value="1"/>
</dbReference>
<dbReference type="PRINTS" id="PR00598">
    <property type="entry name" value="HTHMARR"/>
</dbReference>